<dbReference type="SUPFAM" id="SSF54862">
    <property type="entry name" value="4Fe-4S ferredoxins"/>
    <property type="match status" value="1"/>
</dbReference>
<dbReference type="InterPro" id="IPR017900">
    <property type="entry name" value="4Fe4S_Fe_S_CS"/>
</dbReference>
<keyword evidence="1" id="KW-0004">4Fe-4S</keyword>
<keyword evidence="2" id="KW-0479">Metal-binding</keyword>
<dbReference type="PROSITE" id="PS00198">
    <property type="entry name" value="4FE4S_FER_1"/>
    <property type="match status" value="1"/>
</dbReference>
<dbReference type="GO" id="GO:0051539">
    <property type="term" value="F:4 iron, 4 sulfur cluster binding"/>
    <property type="evidence" value="ECO:0007669"/>
    <property type="project" value="UniProtKB-KW"/>
</dbReference>
<evidence type="ECO:0000256" key="2">
    <source>
        <dbReference type="ARBA" id="ARBA00022723"/>
    </source>
</evidence>
<dbReference type="InterPro" id="IPR050340">
    <property type="entry name" value="Cytosolic_Fe-S_CAF"/>
</dbReference>
<dbReference type="InterPro" id="IPR009016">
    <property type="entry name" value="Fe_hydrogenase"/>
</dbReference>
<evidence type="ECO:0000256" key="3">
    <source>
        <dbReference type="ARBA" id="ARBA00023004"/>
    </source>
</evidence>
<dbReference type="GO" id="GO:0006355">
    <property type="term" value="P:regulation of DNA-templated transcription"/>
    <property type="evidence" value="ECO:0007669"/>
    <property type="project" value="InterPro"/>
</dbReference>
<dbReference type="InterPro" id="IPR000014">
    <property type="entry name" value="PAS"/>
</dbReference>
<proteinExistence type="predicted"/>
<sequence>MSILKLKKANCKNCYKCIRNCPVKSIEVKDHQAQILERDCILCGNCILTCPQDAKEVRNDLEIAKNLVRGDKDIIASVAPSFIANYDVSTFEAFKDILKKLGFSDAYETAEGAFLVKSEYEQLIAKNTGKTIISSCCPTVVKLIQKHHPSTLENLAPVLSPMQAHGNLIKAKNPSAQVVFIGPCISKKDEIENYPGAVDMVLTFDELNQWLEDAQINITAMEDTRSLKYLSRLFPVAGGIIKTMNINTDYKYISVDGIDNCIDALIEVEEGNFENCFIEMSACNGSCVNGPARGKNKLKLINAQIKVEKLALNKETLCDYDLNTDINLYKEIKSEEIVCLPPSKSDIAAILKKMGRNNLSDELNCGTCGYNTCREKAIAVYFGKAEITMCLPYMRSKAESFSDKIISATPNAILAVDMDLRIQQINRAACNIFGILRCEDVIGVPVSRIMDEFDFVNVISKEESRTHKKVYLAEYEKYIEELLVYDKNSHVVICIMKDITNKHLKREKLLASRNNAKNIADKILEKQIGIVHEIASLLGETTAETQVALKELENTMFEEDEY</sequence>
<dbReference type="InterPro" id="IPR035965">
    <property type="entry name" value="PAS-like_dom_sf"/>
</dbReference>
<dbReference type="Pfam" id="PF02906">
    <property type="entry name" value="Fe_hyd_lg_C"/>
    <property type="match status" value="1"/>
</dbReference>
<dbReference type="PANTHER" id="PTHR11615">
    <property type="entry name" value="NITRATE, FORMATE, IRON DEHYDROGENASE"/>
    <property type="match status" value="1"/>
</dbReference>
<name>A0A401UMZ9_9CLOT</name>
<protein>
    <submittedName>
        <fullName evidence="7">Hydrogenase</fullName>
    </submittedName>
</protein>
<dbReference type="Pfam" id="PF13237">
    <property type="entry name" value="Fer4_10"/>
    <property type="match status" value="1"/>
</dbReference>
<accession>A0A401UMZ9</accession>
<dbReference type="CDD" id="cd00130">
    <property type="entry name" value="PAS"/>
    <property type="match status" value="1"/>
</dbReference>
<dbReference type="InterPro" id="IPR007202">
    <property type="entry name" value="4Fe-4S_dom"/>
</dbReference>
<evidence type="ECO:0000256" key="4">
    <source>
        <dbReference type="ARBA" id="ARBA00023014"/>
    </source>
</evidence>
<dbReference type="EMBL" id="BHYK01000013">
    <property type="protein sequence ID" value="GCD10881.1"/>
    <property type="molecule type" value="Genomic_DNA"/>
</dbReference>
<keyword evidence="8" id="KW-1185">Reference proteome</keyword>
<evidence type="ECO:0000313" key="8">
    <source>
        <dbReference type="Proteomes" id="UP000287872"/>
    </source>
</evidence>
<dbReference type="Gene3D" id="3.30.450.20">
    <property type="entry name" value="PAS domain"/>
    <property type="match status" value="1"/>
</dbReference>
<gene>
    <name evidence="7" type="ORF">Ctaglu_25040</name>
</gene>
<dbReference type="Gene3D" id="1.10.15.40">
    <property type="entry name" value="Electron transport complex subunit B, putative Fe-S cluster"/>
    <property type="match status" value="1"/>
</dbReference>
<comment type="caution">
    <text evidence="7">The sequence shown here is derived from an EMBL/GenBank/DDBJ whole genome shotgun (WGS) entry which is preliminary data.</text>
</comment>
<evidence type="ECO:0000259" key="5">
    <source>
        <dbReference type="PROSITE" id="PS51379"/>
    </source>
</evidence>
<evidence type="ECO:0000256" key="1">
    <source>
        <dbReference type="ARBA" id="ARBA00022485"/>
    </source>
</evidence>
<dbReference type="OrthoDB" id="9798098at2"/>
<keyword evidence="3" id="KW-0408">Iron</keyword>
<evidence type="ECO:0000259" key="6">
    <source>
        <dbReference type="PROSITE" id="PS51656"/>
    </source>
</evidence>
<dbReference type="GO" id="GO:0046872">
    <property type="term" value="F:metal ion binding"/>
    <property type="evidence" value="ECO:0007669"/>
    <property type="project" value="UniProtKB-KW"/>
</dbReference>
<dbReference type="PROSITE" id="PS51379">
    <property type="entry name" value="4FE4S_FER_2"/>
    <property type="match status" value="2"/>
</dbReference>
<dbReference type="Gene3D" id="3.30.70.20">
    <property type="match status" value="1"/>
</dbReference>
<reference evidence="7 8" key="1">
    <citation type="submission" date="2018-11" db="EMBL/GenBank/DDBJ databases">
        <title>Genome sequencing and assembly of Clostridium tagluense strain A121.</title>
        <authorList>
            <person name="Murakami T."/>
            <person name="Segawa T."/>
            <person name="Shcherbakova V.A."/>
            <person name="Mori H."/>
            <person name="Yoshimura Y."/>
        </authorList>
    </citation>
    <scope>NUCLEOTIDE SEQUENCE [LARGE SCALE GENOMIC DNA]</scope>
    <source>
        <strain evidence="7 8">A121</strain>
    </source>
</reference>
<dbReference type="Pfam" id="PF00989">
    <property type="entry name" value="PAS"/>
    <property type="match status" value="1"/>
</dbReference>
<dbReference type="Proteomes" id="UP000287872">
    <property type="component" value="Unassembled WGS sequence"/>
</dbReference>
<dbReference type="SUPFAM" id="SSF55785">
    <property type="entry name" value="PYP-like sensor domain (PAS domain)"/>
    <property type="match status" value="1"/>
</dbReference>
<dbReference type="InterPro" id="IPR013767">
    <property type="entry name" value="PAS_fold"/>
</dbReference>
<dbReference type="SUPFAM" id="SSF53920">
    <property type="entry name" value="Fe-only hydrogenase"/>
    <property type="match status" value="1"/>
</dbReference>
<dbReference type="SMART" id="SM00091">
    <property type="entry name" value="PAS"/>
    <property type="match status" value="1"/>
</dbReference>
<dbReference type="Gene3D" id="3.40.950.10">
    <property type="entry name" value="Fe-only Hydrogenase (Larger Subunit), Chain L, domain 3"/>
    <property type="match status" value="1"/>
</dbReference>
<dbReference type="InterPro" id="IPR017896">
    <property type="entry name" value="4Fe4S_Fe-S-bd"/>
</dbReference>
<dbReference type="Pfam" id="PF04060">
    <property type="entry name" value="FeS"/>
    <property type="match status" value="1"/>
</dbReference>
<feature type="domain" description="4Fe-4S ferredoxin-type" evidence="5">
    <location>
        <begin position="31"/>
        <end position="60"/>
    </location>
</feature>
<dbReference type="AlphaFoldDB" id="A0A401UMZ9"/>
<organism evidence="7 8">
    <name type="scientific">Clostridium tagluense</name>
    <dbReference type="NCBI Taxonomy" id="360422"/>
    <lineage>
        <taxon>Bacteria</taxon>
        <taxon>Bacillati</taxon>
        <taxon>Bacillota</taxon>
        <taxon>Clostridia</taxon>
        <taxon>Eubacteriales</taxon>
        <taxon>Clostridiaceae</taxon>
        <taxon>Clostridium</taxon>
    </lineage>
</organism>
<dbReference type="InterPro" id="IPR004108">
    <property type="entry name" value="Fe_hydrogenase_lsu_C"/>
</dbReference>
<dbReference type="RefSeq" id="WP_125002185.1">
    <property type="nucleotide sequence ID" value="NZ_BHYK01000013.1"/>
</dbReference>
<keyword evidence="4" id="KW-0411">Iron-sulfur</keyword>
<dbReference type="NCBIfam" id="TIGR00229">
    <property type="entry name" value="sensory_box"/>
    <property type="match status" value="1"/>
</dbReference>
<evidence type="ECO:0000313" key="7">
    <source>
        <dbReference type="EMBL" id="GCD10881.1"/>
    </source>
</evidence>
<feature type="domain" description="4Fe-4S ferredoxin-type" evidence="5">
    <location>
        <begin position="2"/>
        <end position="30"/>
    </location>
</feature>
<dbReference type="PROSITE" id="PS51656">
    <property type="entry name" value="4FE4S"/>
    <property type="match status" value="1"/>
</dbReference>
<feature type="domain" description="4Fe-4S" evidence="6">
    <location>
        <begin position="346"/>
        <end position="407"/>
    </location>
</feature>